<dbReference type="InterPro" id="IPR000253">
    <property type="entry name" value="FHA_dom"/>
</dbReference>
<sequence length="1009" mass="114468">MTALAIFICRPNSHPFQERHVPLTEPVKIGRAVARARPATNNAIFDCKVLSRNHALVWYEGGKFYLQDTRSSNGTFVNSQRLSKGSEESVPWEISSGDIIQFGVDVMENSRRVTHGCIITCVTLFHPDGTEAKADSSLPTSGTSLGSQVHSQELYQLSQYLQEALHREQMLENKLATLQRLVSSTQEASESGWQALIDEDRLLSRLECLENQLHIYGKNHTEESLRQELVALQEDKSVYETTAKESLRKVLEEKLEAVRKLSDLERSYSNTEDECSHLRQLCEGAQTELQELAEKHETQLKAVAEAEQKLQEAELTHSEELEKVRQEKTDLEGKLEDMINQENTLSAKVESLQADNDFTKEQLTAMKARLESLKEQSSGIDKETDSQSVQVDIISIDKLDNESQENSKELEDLKTSAATVTVTAGVNVVDTDSSDNSDNSESETNGDFNKDDVTDGDSAEVAFVKGKLRETQEQIENYKKRLEDSENRLQESKEKVDQLQNQLEQAQFEVVQYVSKVASLEDKLRQSDIQMNQIMENTVDDLKFQLEESRKQEEQSKELSSQLQEHIEELEAELEELKSYRHEHQDQVMKLQAELAELRLLKHEHDLLMESRQDASDVDAQNDSDSDSGSIGAILEAGGTLTPNHKVNHVHQERAKTPEEYEREIEKLQEDHSDTQVSLDSVSCKVVLLKELLSEARDAQKKSNQEVDRLKRELEAAQSEGKKSKEEAAGLRSQLQEMKQTAKTSEDRVADLQDKFNEAEAALKEVNIQILALRDQLIEEQGHTRSIHEEAEGLKKQLLAAQQAAKQSHNEAEQLKGKVSELEGELECSRSLLDDIKGKDKETVNEKLASKNRAEFASLKEECANLRRRIQVIEGDMKVTRKENAQISQDYSKLQEQYKELEAMKDKLENKEITWKLNLTDAQKEAEQTKLELTEANKEIAQLKERCAQFSEEISQLKEELVDMTEEYQLLADRSKMLSVCSMVPLLMLLFAILVSLYPTLAEITATTS</sequence>
<feature type="transmembrane region" description="Helical" evidence="21">
    <location>
        <begin position="977"/>
        <end position="998"/>
    </location>
</feature>
<evidence type="ECO:0000256" key="20">
    <source>
        <dbReference type="SAM" id="MobiDB-lite"/>
    </source>
</evidence>
<evidence type="ECO:0000256" key="17">
    <source>
        <dbReference type="ARBA" id="ARBA00066015"/>
    </source>
</evidence>
<evidence type="ECO:0000256" key="1">
    <source>
        <dbReference type="ARBA" id="ARBA00004300"/>
    </source>
</evidence>
<dbReference type="PANTHER" id="PTHR15715:SF37">
    <property type="entry name" value="LD47843P"/>
    <property type="match status" value="1"/>
</dbReference>
<feature type="compositionally biased region" description="Basic and acidic residues" evidence="20">
    <location>
        <begin position="715"/>
        <end position="729"/>
    </location>
</feature>
<keyword evidence="12 21" id="KW-0472">Membrane</keyword>
<dbReference type="Gene3D" id="1.10.287.1490">
    <property type="match status" value="2"/>
</dbReference>
<keyword evidence="13" id="KW-0206">Cytoskeleton</keyword>
<dbReference type="CDD" id="cd21911">
    <property type="entry name" value="CC1_SLMAP"/>
    <property type="match status" value="1"/>
</dbReference>
<protein>
    <recommendedName>
        <fullName evidence="18">Sarcolemmal membrane-associated protein</fullName>
    </recommendedName>
</protein>
<feature type="coiled-coil region" evidence="19">
    <location>
        <begin position="461"/>
        <end position="601"/>
    </location>
</feature>
<evidence type="ECO:0000256" key="2">
    <source>
        <dbReference type="ARBA" id="ARBA00004304"/>
    </source>
</evidence>
<evidence type="ECO:0000256" key="9">
    <source>
        <dbReference type="ARBA" id="ARBA00022989"/>
    </source>
</evidence>
<evidence type="ECO:0000256" key="6">
    <source>
        <dbReference type="ARBA" id="ARBA00022553"/>
    </source>
</evidence>
<dbReference type="PROSITE" id="PS50006">
    <property type="entry name" value="FHA_DOMAIN"/>
    <property type="match status" value="1"/>
</dbReference>
<evidence type="ECO:0000256" key="8">
    <source>
        <dbReference type="ARBA" id="ARBA00022824"/>
    </source>
</evidence>
<evidence type="ECO:0000256" key="13">
    <source>
        <dbReference type="ARBA" id="ARBA00023212"/>
    </source>
</evidence>
<comment type="subcellular location">
    <subcellularLocation>
        <location evidence="15">Cell membrane</location>
        <location evidence="15">Sarcolemma</location>
        <topology evidence="15">Single-pass type IV membrane protein</topology>
    </subcellularLocation>
    <subcellularLocation>
        <location evidence="1">Cytoplasm</location>
        <location evidence="1">Cytoskeleton</location>
        <location evidence="1">Microtubule organizing center</location>
        <location evidence="1">Centrosome</location>
    </subcellularLocation>
    <subcellularLocation>
        <location evidence="3">Endoplasmic reticulum membrane</location>
        <topology evidence="3">Single-pass membrane protein</topology>
    </subcellularLocation>
    <subcellularLocation>
        <location evidence="2">Mitochondrion membrane</location>
        <topology evidence="2">Single-pass membrane protein</topology>
    </subcellularLocation>
</comment>
<keyword evidence="9 21" id="KW-1133">Transmembrane helix</keyword>
<dbReference type="GO" id="GO:0031966">
    <property type="term" value="C:mitochondrial membrane"/>
    <property type="evidence" value="ECO:0007669"/>
    <property type="project" value="UniProtKB-SubCell"/>
</dbReference>
<dbReference type="InterPro" id="IPR008984">
    <property type="entry name" value="SMAD_FHA_dom_sf"/>
</dbReference>
<dbReference type="Pfam" id="PF00498">
    <property type="entry name" value="FHA"/>
    <property type="match status" value="1"/>
</dbReference>
<feature type="coiled-coil region" evidence="19">
    <location>
        <begin position="161"/>
        <end position="188"/>
    </location>
</feature>
<evidence type="ECO:0000256" key="7">
    <source>
        <dbReference type="ARBA" id="ARBA00022692"/>
    </source>
</evidence>
<evidence type="ECO:0000256" key="11">
    <source>
        <dbReference type="ARBA" id="ARBA00023128"/>
    </source>
</evidence>
<dbReference type="KEGG" id="lak:106169717"/>
<keyword evidence="4" id="KW-1003">Cell membrane</keyword>
<evidence type="ECO:0000256" key="15">
    <source>
        <dbReference type="ARBA" id="ARBA00060409"/>
    </source>
</evidence>
<keyword evidence="7 21" id="KW-0812">Transmembrane</keyword>
<dbReference type="OrthoDB" id="687730at2759"/>
<dbReference type="FunFam" id="2.60.200.20:FF:000003">
    <property type="entry name" value="sarcolemmal membrane-associated protein isoform X2"/>
    <property type="match status" value="1"/>
</dbReference>
<feature type="region of interest" description="Disordered" evidence="20">
    <location>
        <begin position="426"/>
        <end position="456"/>
    </location>
</feature>
<dbReference type="GO" id="GO:0042383">
    <property type="term" value="C:sarcolemma"/>
    <property type="evidence" value="ECO:0007669"/>
    <property type="project" value="UniProtKB-SubCell"/>
</dbReference>
<dbReference type="PANTHER" id="PTHR15715">
    <property type="entry name" value="CENTROSOMAL PROTEIN OF 170 KDA"/>
    <property type="match status" value="1"/>
</dbReference>
<dbReference type="Proteomes" id="UP000085678">
    <property type="component" value="Unplaced"/>
</dbReference>
<name>A0A1S3J2W2_LINAN</name>
<dbReference type="SMART" id="SM00240">
    <property type="entry name" value="FHA"/>
    <property type="match status" value="1"/>
</dbReference>
<evidence type="ECO:0000256" key="21">
    <source>
        <dbReference type="SAM" id="Phobius"/>
    </source>
</evidence>
<evidence type="ECO:0000256" key="16">
    <source>
        <dbReference type="ARBA" id="ARBA00061687"/>
    </source>
</evidence>
<dbReference type="GO" id="GO:0005813">
    <property type="term" value="C:centrosome"/>
    <property type="evidence" value="ECO:0007669"/>
    <property type="project" value="UniProtKB-SubCell"/>
</dbReference>
<dbReference type="Gene3D" id="2.60.200.20">
    <property type="match status" value="1"/>
</dbReference>
<comment type="similarity">
    <text evidence="16">Belongs to the SLMAP family.</text>
</comment>
<reference evidence="24" key="1">
    <citation type="submission" date="2025-08" db="UniProtKB">
        <authorList>
            <consortium name="RefSeq"/>
        </authorList>
    </citation>
    <scope>IDENTIFICATION</scope>
    <source>
        <tissue evidence="24">Gonads</tissue>
    </source>
</reference>
<dbReference type="GO" id="GO:0005789">
    <property type="term" value="C:endoplasmic reticulum membrane"/>
    <property type="evidence" value="ECO:0007669"/>
    <property type="project" value="UniProtKB-SubCell"/>
</dbReference>
<evidence type="ECO:0000256" key="14">
    <source>
        <dbReference type="ARBA" id="ARBA00057671"/>
    </source>
</evidence>
<feature type="coiled-coil region" evidence="19">
    <location>
        <begin position="222"/>
        <end position="416"/>
    </location>
</feature>
<accession>A0A1S3J2W2</accession>
<keyword evidence="10 19" id="KW-0175">Coiled coil</keyword>
<dbReference type="STRING" id="7574.A0A1S3J2W2"/>
<evidence type="ECO:0000256" key="10">
    <source>
        <dbReference type="ARBA" id="ARBA00023054"/>
    </source>
</evidence>
<evidence type="ECO:0000259" key="22">
    <source>
        <dbReference type="PROSITE" id="PS50006"/>
    </source>
</evidence>
<feature type="compositionally biased region" description="Acidic residues" evidence="20">
    <location>
        <begin position="432"/>
        <end position="441"/>
    </location>
</feature>
<keyword evidence="23" id="KW-1185">Reference proteome</keyword>
<evidence type="ECO:0000256" key="5">
    <source>
        <dbReference type="ARBA" id="ARBA00022490"/>
    </source>
</evidence>
<feature type="domain" description="FHA" evidence="22">
    <location>
        <begin position="27"/>
        <end position="82"/>
    </location>
</feature>
<evidence type="ECO:0000256" key="12">
    <source>
        <dbReference type="ARBA" id="ARBA00023136"/>
    </source>
</evidence>
<gene>
    <name evidence="24" type="primary">LOC106169717</name>
</gene>
<feature type="region of interest" description="Disordered" evidence="20">
    <location>
        <begin position="715"/>
        <end position="744"/>
    </location>
</feature>
<evidence type="ECO:0000313" key="24">
    <source>
        <dbReference type="RefSeq" id="XP_013404757.1"/>
    </source>
</evidence>
<evidence type="ECO:0000256" key="18">
    <source>
        <dbReference type="ARBA" id="ARBA00074026"/>
    </source>
</evidence>
<organism evidence="23 24">
    <name type="scientific">Lingula anatina</name>
    <name type="common">Brachiopod</name>
    <name type="synonym">Lingula unguis</name>
    <dbReference type="NCBI Taxonomy" id="7574"/>
    <lineage>
        <taxon>Eukaryota</taxon>
        <taxon>Metazoa</taxon>
        <taxon>Spiralia</taxon>
        <taxon>Lophotrochozoa</taxon>
        <taxon>Brachiopoda</taxon>
        <taxon>Linguliformea</taxon>
        <taxon>Lingulata</taxon>
        <taxon>Lingulida</taxon>
        <taxon>Linguloidea</taxon>
        <taxon>Lingulidae</taxon>
        <taxon>Lingula</taxon>
    </lineage>
</organism>
<evidence type="ECO:0000313" key="23">
    <source>
        <dbReference type="Proteomes" id="UP000085678"/>
    </source>
</evidence>
<dbReference type="AlphaFoldDB" id="A0A1S3J2W2"/>
<keyword evidence="5" id="KW-0963">Cytoplasm</keyword>
<dbReference type="InterPro" id="IPR051176">
    <property type="entry name" value="Cent_Immune-Sig_Mod"/>
</dbReference>
<dbReference type="SUPFAM" id="SSF57997">
    <property type="entry name" value="Tropomyosin"/>
    <property type="match status" value="1"/>
</dbReference>
<evidence type="ECO:0000256" key="3">
    <source>
        <dbReference type="ARBA" id="ARBA00004389"/>
    </source>
</evidence>
<keyword evidence="8" id="KW-0256">Endoplasmic reticulum</keyword>
<dbReference type="GeneID" id="106169717"/>
<feature type="compositionally biased region" description="Polar residues" evidence="20">
    <location>
        <begin position="733"/>
        <end position="743"/>
    </location>
</feature>
<dbReference type="SUPFAM" id="SSF49879">
    <property type="entry name" value="SMAD/FHA domain"/>
    <property type="match status" value="1"/>
</dbReference>
<keyword evidence="6" id="KW-0597">Phosphoprotein</keyword>
<dbReference type="InParanoid" id="A0A1S3J2W2"/>
<dbReference type="RefSeq" id="XP_013404757.1">
    <property type="nucleotide sequence ID" value="XM_013549303.1"/>
</dbReference>
<dbReference type="CDD" id="cd22679">
    <property type="entry name" value="FHA_SLMAP"/>
    <property type="match status" value="1"/>
</dbReference>
<comment type="function">
    <text evidence="14">Associates with the striatin-interacting phosphatase and kinase (STRIPAK) core complex, forming the extended (SIKE1:SLMAP)STRIPAK complex. The (SIKE1:SLMAP)STRIPAK complex dephosphorylates STK3 leading to the inhibition of Hippo signaling and the control of cell growth. May play a role during myoblast fusion.</text>
</comment>
<evidence type="ECO:0000256" key="19">
    <source>
        <dbReference type="SAM" id="Coils"/>
    </source>
</evidence>
<comment type="subunit">
    <text evidence="17">Homodimer. Interacts with myosin. Interacts with SIKE1 and both associate with the STRIPAK core complex composed of PP2A catalytic and scaffolding subunits, the striatins (PP2A regulatory subunits), the striatin-associated proteins MOB4, STRIP1 and STRIP2, PDCD10 and members of the STE20 kinases, such as STK24 and STK26. Interacts (via FHA domain) with STK3 (when phosphorylated); the interaction associates STK3 with the STRIPAK complex.</text>
</comment>
<keyword evidence="11" id="KW-0496">Mitochondrion</keyword>
<evidence type="ECO:0000256" key="4">
    <source>
        <dbReference type="ARBA" id="ARBA00022475"/>
    </source>
</evidence>
<proteinExistence type="inferred from homology"/>